<dbReference type="AlphaFoldDB" id="D5P613"/>
<protein>
    <submittedName>
        <fullName evidence="2">Putative F420-dependent oxidoreductase, MSMEG_4141 family</fullName>
    </submittedName>
</protein>
<reference evidence="2 3" key="1">
    <citation type="submission" date="2010-04" db="EMBL/GenBank/DDBJ databases">
        <authorList>
            <person name="Muzny D."/>
            <person name="Qin X."/>
            <person name="Deng J."/>
            <person name="Jiang H."/>
            <person name="Liu Y."/>
            <person name="Qu J."/>
            <person name="Song X.-Z."/>
            <person name="Zhang L."/>
            <person name="Thornton R."/>
            <person name="Coyle M."/>
            <person name="Francisco L."/>
            <person name="Jackson L."/>
            <person name="Javaid M."/>
            <person name="Korchina V."/>
            <person name="Kovar C."/>
            <person name="Mata R."/>
            <person name="Mathew T."/>
            <person name="Ngo R."/>
            <person name="Nguyen L."/>
            <person name="Nguyen N."/>
            <person name="Okwuonu G."/>
            <person name="Ongeri F."/>
            <person name="Pham C."/>
            <person name="Simmons D."/>
            <person name="Wilczek-Boney K."/>
            <person name="Hale W."/>
            <person name="Jakkamsetti A."/>
            <person name="Pham P."/>
            <person name="Ruth R."/>
            <person name="San Lucas F."/>
            <person name="Warren J."/>
            <person name="Zhang J."/>
            <person name="Zhao Z."/>
            <person name="Zhou C."/>
            <person name="Zhu D."/>
            <person name="Lee S."/>
            <person name="Bess C."/>
            <person name="Blankenburg K."/>
            <person name="Forbes L."/>
            <person name="Fu Q."/>
            <person name="Gubbala S."/>
            <person name="Hirani K."/>
            <person name="Jayaseelan J.C."/>
            <person name="Lara F."/>
            <person name="Munidasa M."/>
            <person name="Palculict T."/>
            <person name="Patil S."/>
            <person name="Pu L.-L."/>
            <person name="Saada N."/>
            <person name="Tang L."/>
            <person name="Weissenberger G."/>
            <person name="Zhu Y."/>
            <person name="Hemphill L."/>
            <person name="Shang Y."/>
            <person name="Youmans B."/>
            <person name="Ayvaz T."/>
            <person name="Ross M."/>
            <person name="Santibanez J."/>
            <person name="Aqrawi P."/>
            <person name="Gross S."/>
            <person name="Joshi V."/>
            <person name="Fowler G."/>
            <person name="Nazareth L."/>
            <person name="Reid J."/>
            <person name="Worley K."/>
            <person name="Petrosino J."/>
            <person name="Highlander S."/>
            <person name="Gibbs R."/>
        </authorList>
    </citation>
    <scope>NUCLEOTIDE SEQUENCE [LARGE SCALE GENOMIC DNA]</scope>
    <source>
        <strain evidence="2 3">ATCC BAA-614</strain>
    </source>
</reference>
<dbReference type="InterPro" id="IPR019922">
    <property type="entry name" value="Lucif-like_OxRdatse_MSMEG_4141"/>
</dbReference>
<dbReference type="Proteomes" id="UP000003653">
    <property type="component" value="Unassembled WGS sequence"/>
</dbReference>
<dbReference type="EMBL" id="ADNV01000116">
    <property type="protein sequence ID" value="EFG78499.1"/>
    <property type="molecule type" value="Genomic_DNA"/>
</dbReference>
<dbReference type="Pfam" id="PF00296">
    <property type="entry name" value="Bac_luciferase"/>
    <property type="match status" value="1"/>
</dbReference>
<dbReference type="InterPro" id="IPR011251">
    <property type="entry name" value="Luciferase-like_dom"/>
</dbReference>
<name>D5P613_9MYCO</name>
<dbReference type="GO" id="GO:0005829">
    <property type="term" value="C:cytosol"/>
    <property type="evidence" value="ECO:0007669"/>
    <property type="project" value="TreeGrafter"/>
</dbReference>
<feature type="domain" description="Luciferase-like" evidence="1">
    <location>
        <begin position="22"/>
        <end position="116"/>
    </location>
</feature>
<dbReference type="SUPFAM" id="SSF51679">
    <property type="entry name" value="Bacterial luciferase-like"/>
    <property type="match status" value="1"/>
</dbReference>
<dbReference type="InterPro" id="IPR050766">
    <property type="entry name" value="Bact_Lucif_Oxidored"/>
</dbReference>
<evidence type="ECO:0000313" key="2">
    <source>
        <dbReference type="EMBL" id="EFG78499.1"/>
    </source>
</evidence>
<evidence type="ECO:0000313" key="3">
    <source>
        <dbReference type="Proteomes" id="UP000003653"/>
    </source>
</evidence>
<keyword evidence="3" id="KW-1185">Reference proteome</keyword>
<comment type="caution">
    <text evidence="2">The sequence shown here is derived from an EMBL/GenBank/DDBJ whole genome shotgun (WGS) entry which is preliminary data.</text>
</comment>
<dbReference type="HOGENOM" id="CLU_079072_0_0_11"/>
<evidence type="ECO:0000259" key="1">
    <source>
        <dbReference type="Pfam" id="PF00296"/>
    </source>
</evidence>
<dbReference type="eggNOG" id="COG2141">
    <property type="taxonomic scope" value="Bacteria"/>
</dbReference>
<organism evidence="2 3">
    <name type="scientific">Mycobacterium parascrofulaceum ATCC BAA-614</name>
    <dbReference type="NCBI Taxonomy" id="525368"/>
    <lineage>
        <taxon>Bacteria</taxon>
        <taxon>Bacillati</taxon>
        <taxon>Actinomycetota</taxon>
        <taxon>Actinomycetes</taxon>
        <taxon>Mycobacteriales</taxon>
        <taxon>Mycobacteriaceae</taxon>
        <taxon>Mycobacterium</taxon>
        <taxon>Mycobacterium simiae complex</taxon>
    </lineage>
</organism>
<dbReference type="Gene3D" id="3.20.20.30">
    <property type="entry name" value="Luciferase-like domain"/>
    <property type="match status" value="2"/>
</dbReference>
<dbReference type="NCBIfam" id="TIGR03620">
    <property type="entry name" value="F420_MSMEG_4141"/>
    <property type="match status" value="1"/>
</dbReference>
<dbReference type="GO" id="GO:0016705">
    <property type="term" value="F:oxidoreductase activity, acting on paired donors, with incorporation or reduction of molecular oxygen"/>
    <property type="evidence" value="ECO:0007669"/>
    <property type="project" value="InterPro"/>
</dbReference>
<proteinExistence type="predicted"/>
<gene>
    <name evidence="2" type="ORF">HMPREF0591_1607</name>
</gene>
<dbReference type="InterPro" id="IPR036661">
    <property type="entry name" value="Luciferase-like_sf"/>
</dbReference>
<accession>D5P613</accession>
<dbReference type="PANTHER" id="PTHR30137">
    <property type="entry name" value="LUCIFERASE-LIKE MONOOXYGENASE"/>
    <property type="match status" value="1"/>
</dbReference>
<dbReference type="PANTHER" id="PTHR30137:SF18">
    <property type="entry name" value="CONSERVED PROTEIN"/>
    <property type="match status" value="1"/>
</dbReference>
<sequence length="279" mass="29743">MAPPKLGPFGAFTFGPVSAHDATELEQLGYGTLWIGGSPEADLTFAEPLLAATKTLVLATSVVNIWSAPAQQVAAAFHRIDTAYPGRFLLGIGAGHREHTVEYRQPLAALAEYLDELDAAGIPTDQRILAALGPKMLQLAAERSAGANPALTPTRYNYAARTELGHGPLLVPVQAILLNATQQTARVVGSQIADVYLGLRNYVNNWRRLGYTDDDLTPPGSQRLIDDLLAYGDPGHVATRLREHLDTGADHVAIQVPGTLAQLLAALRELAEPLGLSAH</sequence>
<dbReference type="RefSeq" id="WP_007170628.1">
    <property type="nucleotide sequence ID" value="NZ_GG770556.1"/>
</dbReference>